<evidence type="ECO:0000256" key="1">
    <source>
        <dbReference type="ARBA" id="ARBA00004651"/>
    </source>
</evidence>
<evidence type="ECO:0000256" key="8">
    <source>
        <dbReference type="SAM" id="Phobius"/>
    </source>
</evidence>
<dbReference type="GO" id="GO:0050906">
    <property type="term" value="P:detection of stimulus involved in sensory perception"/>
    <property type="evidence" value="ECO:0007669"/>
    <property type="project" value="UniProtKB-ARBA"/>
</dbReference>
<evidence type="ECO:0000313" key="10">
    <source>
        <dbReference type="EMBL" id="ELU13747.1"/>
    </source>
</evidence>
<feature type="transmembrane region" description="Helical" evidence="8">
    <location>
        <begin position="135"/>
        <end position="157"/>
    </location>
</feature>
<dbReference type="GO" id="GO:0015276">
    <property type="term" value="F:ligand-gated monoatomic ion channel activity"/>
    <property type="evidence" value="ECO:0007669"/>
    <property type="project" value="InterPro"/>
</dbReference>
<dbReference type="STRING" id="283909.R7V5L6"/>
<protein>
    <recommendedName>
        <fullName evidence="9">Ionotropic glutamate receptor C-terminal domain-containing protein</fullName>
    </recommendedName>
</protein>
<evidence type="ECO:0000256" key="5">
    <source>
        <dbReference type="ARBA" id="ARBA00023136"/>
    </source>
</evidence>
<feature type="transmembrane region" description="Helical" evidence="8">
    <location>
        <begin position="20"/>
        <end position="40"/>
    </location>
</feature>
<evidence type="ECO:0000256" key="3">
    <source>
        <dbReference type="ARBA" id="ARBA00022692"/>
    </source>
</evidence>
<keyword evidence="3 8" id="KW-0812">Transmembrane</keyword>
<evidence type="ECO:0000256" key="6">
    <source>
        <dbReference type="ARBA" id="ARBA00023170"/>
    </source>
</evidence>
<comment type="subcellular location">
    <subcellularLocation>
        <location evidence="1">Cell membrane</location>
        <topology evidence="1">Multi-pass membrane protein</topology>
    </subcellularLocation>
</comment>
<dbReference type="EnsemblMetazoa" id="CapteT98396">
    <property type="protein sequence ID" value="CapteP98396"/>
    <property type="gene ID" value="CapteG98396"/>
</dbReference>
<dbReference type="Gene3D" id="1.10.287.70">
    <property type="match status" value="1"/>
</dbReference>
<dbReference type="InterPro" id="IPR052192">
    <property type="entry name" value="Insect_Ionotropic_Sensory_Rcpt"/>
</dbReference>
<dbReference type="Pfam" id="PF00060">
    <property type="entry name" value="Lig_chan"/>
    <property type="match status" value="1"/>
</dbReference>
<accession>R7V5L6</accession>
<keyword evidence="2" id="KW-1003">Cell membrane</keyword>
<dbReference type="PANTHER" id="PTHR42643:SF24">
    <property type="entry name" value="IONOTROPIC RECEPTOR 60A"/>
    <property type="match status" value="1"/>
</dbReference>
<dbReference type="OrthoDB" id="9997229at2759"/>
<sequence length="168" mass="19054">MPGTETSLFGNFLRPLERNVWFYTILALFVVTVVFWWIGFWTRELVFITKGGTFWYALGTVLQQGSPRSPRSCSGRMLAAFWWFFAITVAAVYSGNLTATLAVTKLNIPFTTYADLAQQNEFKLGILGGTSDVEFYKVLLCILSRLLALQCFGISIIERRARALQDNR</sequence>
<evidence type="ECO:0000256" key="4">
    <source>
        <dbReference type="ARBA" id="ARBA00022989"/>
    </source>
</evidence>
<dbReference type="PANTHER" id="PTHR42643">
    <property type="entry name" value="IONOTROPIC RECEPTOR 20A-RELATED"/>
    <property type="match status" value="1"/>
</dbReference>
<evidence type="ECO:0000313" key="12">
    <source>
        <dbReference type="Proteomes" id="UP000014760"/>
    </source>
</evidence>
<dbReference type="HOGENOM" id="CLU_1697198_0_0_1"/>
<reference evidence="12" key="1">
    <citation type="submission" date="2012-12" db="EMBL/GenBank/DDBJ databases">
        <authorList>
            <person name="Hellsten U."/>
            <person name="Grimwood J."/>
            <person name="Chapman J.A."/>
            <person name="Shapiro H."/>
            <person name="Aerts A."/>
            <person name="Otillar R.P."/>
            <person name="Terry A.Y."/>
            <person name="Boore J.L."/>
            <person name="Simakov O."/>
            <person name="Marletaz F."/>
            <person name="Cho S.-J."/>
            <person name="Edsinger-Gonzales E."/>
            <person name="Havlak P."/>
            <person name="Kuo D.-H."/>
            <person name="Larsson T."/>
            <person name="Lv J."/>
            <person name="Arendt D."/>
            <person name="Savage R."/>
            <person name="Osoegawa K."/>
            <person name="de Jong P."/>
            <person name="Lindberg D.R."/>
            <person name="Seaver E.C."/>
            <person name="Weisblat D.A."/>
            <person name="Putnam N.H."/>
            <person name="Grigoriev I.V."/>
            <person name="Rokhsar D.S."/>
        </authorList>
    </citation>
    <scope>NUCLEOTIDE SEQUENCE</scope>
    <source>
        <strain evidence="12">I ESC-2004</strain>
    </source>
</reference>
<feature type="domain" description="Ionotropic glutamate receptor C-terminal" evidence="9">
    <location>
        <begin position="19"/>
        <end position="120"/>
    </location>
</feature>
<dbReference type="Proteomes" id="UP000014760">
    <property type="component" value="Unassembled WGS sequence"/>
</dbReference>
<dbReference type="EMBL" id="KB295062">
    <property type="protein sequence ID" value="ELU13747.1"/>
    <property type="molecule type" value="Genomic_DNA"/>
</dbReference>
<keyword evidence="6" id="KW-0675">Receptor</keyword>
<keyword evidence="7" id="KW-0325">Glycoprotein</keyword>
<evidence type="ECO:0000256" key="7">
    <source>
        <dbReference type="ARBA" id="ARBA00023180"/>
    </source>
</evidence>
<feature type="transmembrane region" description="Helical" evidence="8">
    <location>
        <begin position="77"/>
        <end position="95"/>
    </location>
</feature>
<dbReference type="AlphaFoldDB" id="R7V5L6"/>
<gene>
    <name evidence="10" type="ORF">CAPTEDRAFT_98396</name>
</gene>
<evidence type="ECO:0000256" key="2">
    <source>
        <dbReference type="ARBA" id="ARBA00022475"/>
    </source>
</evidence>
<dbReference type="OMA" id="FQQNTYS"/>
<reference evidence="10 12" key="2">
    <citation type="journal article" date="2013" name="Nature">
        <title>Insights into bilaterian evolution from three spiralian genomes.</title>
        <authorList>
            <person name="Simakov O."/>
            <person name="Marletaz F."/>
            <person name="Cho S.J."/>
            <person name="Edsinger-Gonzales E."/>
            <person name="Havlak P."/>
            <person name="Hellsten U."/>
            <person name="Kuo D.H."/>
            <person name="Larsson T."/>
            <person name="Lv J."/>
            <person name="Arendt D."/>
            <person name="Savage R."/>
            <person name="Osoegawa K."/>
            <person name="de Jong P."/>
            <person name="Grimwood J."/>
            <person name="Chapman J.A."/>
            <person name="Shapiro H."/>
            <person name="Aerts A."/>
            <person name="Otillar R.P."/>
            <person name="Terry A.Y."/>
            <person name="Boore J.L."/>
            <person name="Grigoriev I.V."/>
            <person name="Lindberg D.R."/>
            <person name="Seaver E.C."/>
            <person name="Weisblat D.A."/>
            <person name="Putnam N.H."/>
            <person name="Rokhsar D.S."/>
        </authorList>
    </citation>
    <scope>NUCLEOTIDE SEQUENCE</scope>
    <source>
        <strain evidence="10 12">I ESC-2004</strain>
    </source>
</reference>
<reference evidence="11" key="3">
    <citation type="submission" date="2015-06" db="UniProtKB">
        <authorList>
            <consortium name="EnsemblMetazoa"/>
        </authorList>
    </citation>
    <scope>IDENTIFICATION</scope>
</reference>
<name>R7V5L6_CAPTE</name>
<keyword evidence="12" id="KW-1185">Reference proteome</keyword>
<organism evidence="10">
    <name type="scientific">Capitella teleta</name>
    <name type="common">Polychaete worm</name>
    <dbReference type="NCBI Taxonomy" id="283909"/>
    <lineage>
        <taxon>Eukaryota</taxon>
        <taxon>Metazoa</taxon>
        <taxon>Spiralia</taxon>
        <taxon>Lophotrochozoa</taxon>
        <taxon>Annelida</taxon>
        <taxon>Polychaeta</taxon>
        <taxon>Sedentaria</taxon>
        <taxon>Scolecida</taxon>
        <taxon>Capitellidae</taxon>
        <taxon>Capitella</taxon>
    </lineage>
</organism>
<dbReference type="EMBL" id="AMQN01000753">
    <property type="status" value="NOT_ANNOTATED_CDS"/>
    <property type="molecule type" value="Genomic_DNA"/>
</dbReference>
<keyword evidence="4 8" id="KW-1133">Transmembrane helix</keyword>
<dbReference type="InterPro" id="IPR001320">
    <property type="entry name" value="Iontro_rcpt_C"/>
</dbReference>
<evidence type="ECO:0000259" key="9">
    <source>
        <dbReference type="Pfam" id="PF00060"/>
    </source>
</evidence>
<keyword evidence="5 8" id="KW-0472">Membrane</keyword>
<proteinExistence type="predicted"/>
<dbReference type="GO" id="GO:0005886">
    <property type="term" value="C:plasma membrane"/>
    <property type="evidence" value="ECO:0007669"/>
    <property type="project" value="UniProtKB-SubCell"/>
</dbReference>
<evidence type="ECO:0000313" key="11">
    <source>
        <dbReference type="EnsemblMetazoa" id="CapteP98396"/>
    </source>
</evidence>